<proteinExistence type="predicted"/>
<accession>A0A454JL62</accession>
<comment type="caution">
    <text evidence="2">The sequence shown here is derived from an EMBL/GenBank/DDBJ whole genome shotgun (WGS) entry which is preliminary data.</text>
</comment>
<gene>
    <name evidence="2" type="ORF">EAY64_05435</name>
</gene>
<keyword evidence="3" id="KW-1185">Reference proteome</keyword>
<reference evidence="2 3" key="1">
    <citation type="submission" date="2018-10" db="EMBL/GenBank/DDBJ databases">
        <title>Draft genome sequence of Aquitalea MWU14-2217 isolated from a wild cranberry bog in Provincetown, Massachusetts.</title>
        <authorList>
            <person name="Ebadzadsahrai G."/>
            <person name="Soby S."/>
        </authorList>
    </citation>
    <scope>NUCLEOTIDE SEQUENCE [LARGE SCALE GENOMIC DNA]</scope>
    <source>
        <strain evidence="2 3">MWU14-2217</strain>
    </source>
</reference>
<name>A0A454JL62_9NEIS</name>
<protein>
    <recommendedName>
        <fullName evidence="4">Lipoprotein</fullName>
    </recommendedName>
</protein>
<feature type="signal peptide" evidence="1">
    <location>
        <begin position="1"/>
        <end position="21"/>
    </location>
</feature>
<dbReference type="PROSITE" id="PS51257">
    <property type="entry name" value="PROKAR_LIPOPROTEIN"/>
    <property type="match status" value="1"/>
</dbReference>
<evidence type="ECO:0000256" key="1">
    <source>
        <dbReference type="SAM" id="SignalP"/>
    </source>
</evidence>
<evidence type="ECO:0008006" key="4">
    <source>
        <dbReference type="Google" id="ProtNLM"/>
    </source>
</evidence>
<dbReference type="RefSeq" id="WP_103523770.1">
    <property type="nucleotide sequence ID" value="NZ_JAIZDC010000004.1"/>
</dbReference>
<dbReference type="AlphaFoldDB" id="A0A454JL62"/>
<dbReference type="EMBL" id="RFAR01000018">
    <property type="protein sequence ID" value="RMD00167.1"/>
    <property type="molecule type" value="Genomic_DNA"/>
</dbReference>
<organism evidence="2 3">
    <name type="scientific">Aquitalea palustris</name>
    <dbReference type="NCBI Taxonomy" id="2480983"/>
    <lineage>
        <taxon>Bacteria</taxon>
        <taxon>Pseudomonadati</taxon>
        <taxon>Pseudomonadota</taxon>
        <taxon>Betaproteobacteria</taxon>
        <taxon>Neisseriales</taxon>
        <taxon>Chromobacteriaceae</taxon>
        <taxon>Aquitalea</taxon>
    </lineage>
</organism>
<sequence length="90" mass="9765">MKAILLAPLCLLVLLTGCSGSYDSDIEANFTNSCQARGSTATFCKCYLKKTEDKLSQKELMSLEQDMLASQQVPDKIAAIAMDAKANCPR</sequence>
<evidence type="ECO:0000313" key="2">
    <source>
        <dbReference type="EMBL" id="RMD00167.1"/>
    </source>
</evidence>
<feature type="chain" id="PRO_5019194228" description="Lipoprotein" evidence="1">
    <location>
        <begin position="22"/>
        <end position="90"/>
    </location>
</feature>
<keyword evidence="1" id="KW-0732">Signal</keyword>
<evidence type="ECO:0000313" key="3">
    <source>
        <dbReference type="Proteomes" id="UP000274139"/>
    </source>
</evidence>
<dbReference type="Proteomes" id="UP000274139">
    <property type="component" value="Unassembled WGS sequence"/>
</dbReference>